<accession>A0A4T0LPN2</accession>
<gene>
    <name evidence="3" type="ORF">E3Q01_03628</name>
</gene>
<dbReference type="SUPFAM" id="SSF55277">
    <property type="entry name" value="GYF domain"/>
    <property type="match status" value="1"/>
</dbReference>
<dbReference type="AlphaFoldDB" id="A0A4T0LPN2"/>
<evidence type="ECO:0000313" key="4">
    <source>
        <dbReference type="Proteomes" id="UP000310708"/>
    </source>
</evidence>
<evidence type="ECO:0000313" key="3">
    <source>
        <dbReference type="EMBL" id="TIC62982.1"/>
    </source>
</evidence>
<feature type="domain" description="GYF" evidence="2">
    <location>
        <begin position="570"/>
        <end position="625"/>
    </location>
</feature>
<dbReference type="Pfam" id="PF02213">
    <property type="entry name" value="GYF"/>
    <property type="match status" value="1"/>
</dbReference>
<evidence type="ECO:0000256" key="1">
    <source>
        <dbReference type="SAM" id="MobiDB-lite"/>
    </source>
</evidence>
<feature type="compositionally biased region" description="Basic and acidic residues" evidence="1">
    <location>
        <begin position="800"/>
        <end position="812"/>
    </location>
</feature>
<dbReference type="Gene3D" id="3.30.1490.40">
    <property type="match status" value="1"/>
</dbReference>
<comment type="caution">
    <text evidence="3">The sequence shown here is derived from an EMBL/GenBank/DDBJ whole genome shotgun (WGS) entry which is preliminary data.</text>
</comment>
<dbReference type="InterPro" id="IPR003169">
    <property type="entry name" value="GYF"/>
</dbReference>
<dbReference type="EMBL" id="SPRX01000057">
    <property type="protein sequence ID" value="TIC62982.1"/>
    <property type="molecule type" value="Genomic_DNA"/>
</dbReference>
<proteinExistence type="predicted"/>
<feature type="region of interest" description="Disordered" evidence="1">
    <location>
        <begin position="177"/>
        <end position="216"/>
    </location>
</feature>
<sequence>MTLPALELKQINLKLKCLNDSKLSSSPNSAVLTPAGFILIASVDSVYCLPLMEIDKQPRILLKKLKDCHSIRILPLTSVILLSVEKSARYYDLRQVDQTCLKIWDISTKHLNVLPDLRTPAPPALELNYELAPPTPTTPPFTTSPSLPNIASPALPPLPFQIEADSSLFNTATPLRANASNVPLHQRRNARQPPRLDTPTHQTPPIQHTRSRSEELTPLSSDILRREMELRHTRHGKSDNVTSKGHQSFRLSYRNLSDINEPSLLRTAETTELSYLATLSLTPPDNETKQPADQTTVSLFAGTQHAPLSLVKAFILPDKPVDMQLSIKGDEMSEIILVYDKSIFALNPFSIHVREIKVGKNGRRRRNHAQPTAGTIQENLRSQIDEPSVDSVERPNEVTPRNQIDGGPLPNDASVNTLASTISANNSYTNFTPPLIDHRAMNTAPTRRQSTRFGSGLSRWTSLLQRPFLQRSTSTFTDNMNVVTPETEIQQVETPSPQQDNKKIVVNPHYTTFIQLQLPPPLPAASLEKMFTLPPRYDDLEAQKSRSIIMNKNASQISTNSGLAREEETKRCWFYLDPRGIEHGPWSSKTMQNWYTSKRFLSNLPIRHQKMRYHKTLTELISQFGAEKPFIIALGSIIQQSPANSLKSLDPPTPLLPPISLISDPSLPQKGPQNVYLVARRNLPTMLVDQVGRSIVRGSGIHWDYNNVDTHGDIKQFEMISTSDDGSKAAIVAIRDSSFEVLDIADALLSTPSEREKALPGWEANMSREGRRLPYVHRLRSTSLPPKSAHKRAFSSTTHLSERHNGNKKVDLRGGLQDNSTVSVPDLAKINSDDNNNDTTTSQIIYVGKEKDNETVYFLESYNDGSVRIVILCKI</sequence>
<feature type="region of interest" description="Disordered" evidence="1">
    <location>
        <begin position="385"/>
        <end position="415"/>
    </location>
</feature>
<organism evidence="3 4">
    <name type="scientific">Wallemia mellicola</name>
    <dbReference type="NCBI Taxonomy" id="1708541"/>
    <lineage>
        <taxon>Eukaryota</taxon>
        <taxon>Fungi</taxon>
        <taxon>Dikarya</taxon>
        <taxon>Basidiomycota</taxon>
        <taxon>Wallemiomycotina</taxon>
        <taxon>Wallemiomycetes</taxon>
        <taxon>Wallemiales</taxon>
        <taxon>Wallemiaceae</taxon>
        <taxon>Wallemia</taxon>
    </lineage>
</organism>
<protein>
    <recommendedName>
        <fullName evidence="2">GYF domain-containing protein</fullName>
    </recommendedName>
</protein>
<dbReference type="InterPro" id="IPR035445">
    <property type="entry name" value="GYF-like_dom_sf"/>
</dbReference>
<feature type="compositionally biased region" description="Low complexity" evidence="1">
    <location>
        <begin position="199"/>
        <end position="208"/>
    </location>
</feature>
<reference evidence="3 4" key="1">
    <citation type="submission" date="2019-03" db="EMBL/GenBank/DDBJ databases">
        <title>Sequencing 25 genomes of Wallemia mellicola.</title>
        <authorList>
            <person name="Gostincar C."/>
        </authorList>
    </citation>
    <scope>NUCLEOTIDE SEQUENCE [LARGE SCALE GENOMIC DNA]</scope>
    <source>
        <strain evidence="3 4">EXF-757</strain>
    </source>
</reference>
<name>A0A4T0LPN2_9BASI</name>
<dbReference type="PROSITE" id="PS50829">
    <property type="entry name" value="GYF"/>
    <property type="match status" value="1"/>
</dbReference>
<dbReference type="Proteomes" id="UP000310708">
    <property type="component" value="Unassembled WGS sequence"/>
</dbReference>
<feature type="region of interest" description="Disordered" evidence="1">
    <location>
        <begin position="786"/>
        <end position="818"/>
    </location>
</feature>
<evidence type="ECO:0000259" key="2">
    <source>
        <dbReference type="PROSITE" id="PS50829"/>
    </source>
</evidence>